<evidence type="ECO:0000256" key="6">
    <source>
        <dbReference type="ARBA" id="ARBA00023077"/>
    </source>
</evidence>
<evidence type="ECO:0000256" key="3">
    <source>
        <dbReference type="ARBA" id="ARBA00022452"/>
    </source>
</evidence>
<dbReference type="PROSITE" id="PS52016">
    <property type="entry name" value="TONB_DEPENDENT_REC_3"/>
    <property type="match status" value="1"/>
</dbReference>
<keyword evidence="9 10" id="KW-0998">Cell outer membrane</keyword>
<dbReference type="RefSeq" id="WP_346756608.1">
    <property type="nucleotide sequence ID" value="NZ_JAUJEB010000001.1"/>
</dbReference>
<evidence type="ECO:0000256" key="4">
    <source>
        <dbReference type="ARBA" id="ARBA00022692"/>
    </source>
</evidence>
<feature type="domain" description="TonB-dependent receptor plug" evidence="13">
    <location>
        <begin position="68"/>
        <end position="176"/>
    </location>
</feature>
<proteinExistence type="inferred from homology"/>
<evidence type="ECO:0000256" key="9">
    <source>
        <dbReference type="ARBA" id="ARBA00023237"/>
    </source>
</evidence>
<comment type="similarity">
    <text evidence="10 11">Belongs to the TonB-dependent receptor family.</text>
</comment>
<dbReference type="Proteomes" id="UP001172083">
    <property type="component" value="Unassembled WGS sequence"/>
</dbReference>
<name>A0ABT8L0R7_9BACT</name>
<dbReference type="Gene3D" id="2.40.170.20">
    <property type="entry name" value="TonB-dependent receptor, beta-barrel domain"/>
    <property type="match status" value="1"/>
</dbReference>
<evidence type="ECO:0000256" key="7">
    <source>
        <dbReference type="ARBA" id="ARBA00023136"/>
    </source>
</evidence>
<dbReference type="InterPro" id="IPR000531">
    <property type="entry name" value="Beta-barrel_TonB"/>
</dbReference>
<dbReference type="Gene3D" id="2.170.130.10">
    <property type="entry name" value="TonB-dependent receptor, plug domain"/>
    <property type="match status" value="1"/>
</dbReference>
<dbReference type="Pfam" id="PF00593">
    <property type="entry name" value="TonB_dep_Rec_b-barrel"/>
    <property type="match status" value="1"/>
</dbReference>
<evidence type="ECO:0000259" key="13">
    <source>
        <dbReference type="Pfam" id="PF07715"/>
    </source>
</evidence>
<evidence type="ECO:0000259" key="12">
    <source>
        <dbReference type="Pfam" id="PF00593"/>
    </source>
</evidence>
<evidence type="ECO:0000256" key="11">
    <source>
        <dbReference type="RuleBase" id="RU003357"/>
    </source>
</evidence>
<dbReference type="InterPro" id="IPR039426">
    <property type="entry name" value="TonB-dep_rcpt-like"/>
</dbReference>
<reference evidence="14" key="1">
    <citation type="submission" date="2023-06" db="EMBL/GenBank/DDBJ databases">
        <title>Genomic of Agaribacillus aureum.</title>
        <authorList>
            <person name="Wang G."/>
        </authorList>
    </citation>
    <scope>NUCLEOTIDE SEQUENCE</scope>
    <source>
        <strain evidence="14">BMA12</strain>
    </source>
</reference>
<keyword evidence="5" id="KW-0732">Signal</keyword>
<gene>
    <name evidence="14" type="ORF">QQ020_04400</name>
</gene>
<evidence type="ECO:0000256" key="8">
    <source>
        <dbReference type="ARBA" id="ARBA00023170"/>
    </source>
</evidence>
<organism evidence="14 15">
    <name type="scientific">Agaribacillus aureus</name>
    <dbReference type="NCBI Taxonomy" id="3051825"/>
    <lineage>
        <taxon>Bacteria</taxon>
        <taxon>Pseudomonadati</taxon>
        <taxon>Bacteroidota</taxon>
        <taxon>Cytophagia</taxon>
        <taxon>Cytophagales</taxon>
        <taxon>Splendidivirgaceae</taxon>
        <taxon>Agaribacillus</taxon>
    </lineage>
</organism>
<dbReference type="SUPFAM" id="SSF56935">
    <property type="entry name" value="Porins"/>
    <property type="match status" value="1"/>
</dbReference>
<dbReference type="PANTHER" id="PTHR30069">
    <property type="entry name" value="TONB-DEPENDENT OUTER MEMBRANE RECEPTOR"/>
    <property type="match status" value="1"/>
</dbReference>
<dbReference type="PANTHER" id="PTHR30069:SF29">
    <property type="entry name" value="HEMOGLOBIN AND HEMOGLOBIN-HAPTOGLOBIN-BINDING PROTEIN 1-RELATED"/>
    <property type="match status" value="1"/>
</dbReference>
<dbReference type="EMBL" id="JAUJEB010000001">
    <property type="protein sequence ID" value="MDN5211273.1"/>
    <property type="molecule type" value="Genomic_DNA"/>
</dbReference>
<keyword evidence="7 10" id="KW-0472">Membrane</keyword>
<comment type="subcellular location">
    <subcellularLocation>
        <location evidence="1 10">Cell outer membrane</location>
        <topology evidence="1 10">Multi-pass membrane protein</topology>
    </subcellularLocation>
</comment>
<comment type="caution">
    <text evidence="14">The sequence shown here is derived from an EMBL/GenBank/DDBJ whole genome shotgun (WGS) entry which is preliminary data.</text>
</comment>
<sequence length="706" mass="80070">MKPLNHSLKRLVKNIGLCGLIILSGSVMGQEEDNTPRIADQNDIFSMGLEELLQADVSVGSRTVRNIDESPGAITIITKDKIRELNARTLRDVLNVLVPSFDVVPTYFKYGNMVNAGIYSRGILSDFNQQVLILYNGENKFNESSFGSPYTIMEQTLENVERIEINSSPSPLLGGSALTTINIVTAEQFLEKLEAFGNVGFNTDEGLQSNKFTVNWGKTINSWHVGSSIQAYKDIGQRHPNVGEFDSTQNVKNFLKDGTKFAYNASLDIKAPNDKIQLSVMYKSVTRDSYFSSLSVSQHNDLYDYNTNTLHSFIKIKPIENFDISAGYSSYDFNNNFNLFELLPFGVNQSQNIPFGIAIKNFDLYLQANYVKDWTFAGEHVSWAGFRVENEGQHAHQSFELRNNTFIDVTKEREDQLGIFLPDLSRNVFSVFAEDNWKFTPKLSALLGFRYDYYNNYNDINISAFNPRVALAYRPTDHLIVKGLFSSAVRPPSIYELQGTKFLPLLYGNDNVSFETLNSFEVSAIFKNKKIRAQLTPFYEQFKNRITYVDSPIDNTIRVAGNSGETQVVGIEFAFDYTFQEKNNIFLNVSKLDSKDITNDLPTYFIPDLYINGGFNITVEKFAFNTSFYYRGERELPAELPINSARASGSHFNLNQSINYHSSEKIRIYLLIENLTDANNFVPLSRDGLYFPIRGTVINLGTMIKF</sequence>
<evidence type="ECO:0000313" key="15">
    <source>
        <dbReference type="Proteomes" id="UP001172083"/>
    </source>
</evidence>
<keyword evidence="8 14" id="KW-0675">Receptor</keyword>
<feature type="domain" description="TonB-dependent receptor-like beta-barrel" evidence="12">
    <location>
        <begin position="277"/>
        <end position="675"/>
    </location>
</feature>
<dbReference type="InterPro" id="IPR012910">
    <property type="entry name" value="Plug_dom"/>
</dbReference>
<protein>
    <submittedName>
        <fullName evidence="14">TonB-dependent receptor</fullName>
    </submittedName>
</protein>
<keyword evidence="6 11" id="KW-0798">TonB box</keyword>
<keyword evidence="15" id="KW-1185">Reference proteome</keyword>
<keyword evidence="3 10" id="KW-1134">Transmembrane beta strand</keyword>
<dbReference type="InterPro" id="IPR036942">
    <property type="entry name" value="Beta-barrel_TonB_sf"/>
</dbReference>
<evidence type="ECO:0000313" key="14">
    <source>
        <dbReference type="EMBL" id="MDN5211273.1"/>
    </source>
</evidence>
<evidence type="ECO:0000256" key="5">
    <source>
        <dbReference type="ARBA" id="ARBA00022729"/>
    </source>
</evidence>
<dbReference type="Pfam" id="PF07715">
    <property type="entry name" value="Plug"/>
    <property type="match status" value="1"/>
</dbReference>
<evidence type="ECO:0000256" key="1">
    <source>
        <dbReference type="ARBA" id="ARBA00004571"/>
    </source>
</evidence>
<evidence type="ECO:0000256" key="2">
    <source>
        <dbReference type="ARBA" id="ARBA00022448"/>
    </source>
</evidence>
<accession>A0ABT8L0R7</accession>
<evidence type="ECO:0000256" key="10">
    <source>
        <dbReference type="PROSITE-ProRule" id="PRU01360"/>
    </source>
</evidence>
<dbReference type="InterPro" id="IPR037066">
    <property type="entry name" value="Plug_dom_sf"/>
</dbReference>
<keyword evidence="4 10" id="KW-0812">Transmembrane</keyword>
<keyword evidence="2 10" id="KW-0813">Transport</keyword>